<evidence type="ECO:0000313" key="3">
    <source>
        <dbReference type="Proteomes" id="UP000652430"/>
    </source>
</evidence>
<evidence type="ECO:0000256" key="1">
    <source>
        <dbReference type="SAM" id="MobiDB-lite"/>
    </source>
</evidence>
<proteinExistence type="predicted"/>
<protein>
    <submittedName>
        <fullName evidence="2">Pole-organizing protein PopZ</fullName>
    </submittedName>
</protein>
<accession>A0ABQ3LCL5</accession>
<organism evidence="2 3">
    <name type="scientific">Sphingomonas glacialis</name>
    <dbReference type="NCBI Taxonomy" id="658225"/>
    <lineage>
        <taxon>Bacteria</taxon>
        <taxon>Pseudomonadati</taxon>
        <taxon>Pseudomonadota</taxon>
        <taxon>Alphaproteobacteria</taxon>
        <taxon>Sphingomonadales</taxon>
        <taxon>Sphingomonadaceae</taxon>
        <taxon>Sphingomonas</taxon>
    </lineage>
</organism>
<sequence length="166" mass="17999">MGDLSAEPSMEDILSSIKRIIAEENDATPGRSKRPPRALPPRSEAEPFDHDILELSEPVHEPEYAREPAPRPAAEPVAVAAKPAPASVAPEPSPESLLSARTAEASRSPLDALSRLVVKPEVTGSDTLEGVVREMLRPMLRDWLDANLPTMVEAMVAREIDRITGK</sequence>
<feature type="region of interest" description="Disordered" evidence="1">
    <location>
        <begin position="21"/>
        <end position="103"/>
    </location>
</feature>
<dbReference type="InterPro" id="IPR019632">
    <property type="entry name" value="DUF2497"/>
</dbReference>
<dbReference type="Pfam" id="PF10691">
    <property type="entry name" value="DUF2497"/>
    <property type="match status" value="1"/>
</dbReference>
<dbReference type="Proteomes" id="UP000652430">
    <property type="component" value="Unassembled WGS sequence"/>
</dbReference>
<dbReference type="EMBL" id="BNAQ01000001">
    <property type="protein sequence ID" value="GHH10309.1"/>
    <property type="molecule type" value="Genomic_DNA"/>
</dbReference>
<reference evidence="3" key="1">
    <citation type="journal article" date="2019" name="Int. J. Syst. Evol. Microbiol.">
        <title>The Global Catalogue of Microorganisms (GCM) 10K type strain sequencing project: providing services to taxonomists for standard genome sequencing and annotation.</title>
        <authorList>
            <consortium name="The Broad Institute Genomics Platform"/>
            <consortium name="The Broad Institute Genome Sequencing Center for Infectious Disease"/>
            <person name="Wu L."/>
            <person name="Ma J."/>
        </authorList>
    </citation>
    <scope>NUCLEOTIDE SEQUENCE [LARGE SCALE GENOMIC DNA]</scope>
    <source>
        <strain evidence="3">CGMCC 1.8957</strain>
    </source>
</reference>
<evidence type="ECO:0000313" key="2">
    <source>
        <dbReference type="EMBL" id="GHH10309.1"/>
    </source>
</evidence>
<comment type="caution">
    <text evidence="2">The sequence shown here is derived from an EMBL/GenBank/DDBJ whole genome shotgun (WGS) entry which is preliminary data.</text>
</comment>
<name>A0ABQ3LCL5_9SPHN</name>
<feature type="compositionally biased region" description="Basic and acidic residues" evidence="1">
    <location>
        <begin position="43"/>
        <end position="69"/>
    </location>
</feature>
<keyword evidence="3" id="KW-1185">Reference proteome</keyword>
<gene>
    <name evidence="2" type="primary">popZ</name>
    <name evidence="2" type="ORF">GCM10008023_07930</name>
</gene>
<feature type="compositionally biased region" description="Low complexity" evidence="1">
    <location>
        <begin position="72"/>
        <end position="96"/>
    </location>
</feature>